<evidence type="ECO:0000256" key="4">
    <source>
        <dbReference type="ARBA" id="ARBA00022679"/>
    </source>
</evidence>
<dbReference type="EMBL" id="CAJFCV020000004">
    <property type="protein sequence ID" value="CAG9116679.1"/>
    <property type="molecule type" value="Genomic_DNA"/>
</dbReference>
<keyword evidence="14" id="KW-1185">Reference proteome</keyword>
<reference evidence="15" key="1">
    <citation type="submission" date="2016-11" db="UniProtKB">
        <authorList>
            <consortium name="WormBaseParasite"/>
        </authorList>
    </citation>
    <scope>IDENTIFICATION</scope>
</reference>
<evidence type="ECO:0000256" key="9">
    <source>
        <dbReference type="ARBA" id="ARBA00023136"/>
    </source>
</evidence>
<keyword evidence="4" id="KW-0808">Transferase</keyword>
<dbReference type="EMBL" id="CAJFDI010000004">
    <property type="protein sequence ID" value="CAD5227022.1"/>
    <property type="molecule type" value="Genomic_DNA"/>
</dbReference>
<evidence type="ECO:0000256" key="10">
    <source>
        <dbReference type="RuleBase" id="RU363063"/>
    </source>
</evidence>
<dbReference type="Proteomes" id="UP000659654">
    <property type="component" value="Unassembled WGS sequence"/>
</dbReference>
<dbReference type="WBParaSite" id="BXY_0776700.1">
    <property type="protein sequence ID" value="BXY_0776700.1"/>
    <property type="gene ID" value="BXY_0776700"/>
</dbReference>
<dbReference type="GO" id="GO:0016758">
    <property type="term" value="F:hexosyltransferase activity"/>
    <property type="evidence" value="ECO:0007669"/>
    <property type="project" value="InterPro"/>
</dbReference>
<keyword evidence="7 10" id="KW-1133">Transmembrane helix</keyword>
<gene>
    <name evidence="11" type="ORF">BXYJ_LOCUS9567</name>
</gene>
<protein>
    <recommendedName>
        <fullName evidence="10">Hexosyltransferase</fullName>
        <ecNumber evidence="10">2.4.1.-</ecNumber>
    </recommendedName>
</protein>
<keyword evidence="3 10" id="KW-0328">Glycosyltransferase</keyword>
<dbReference type="PANTHER" id="PTHR11214:SF3">
    <property type="entry name" value="BETA-1,3-GALACTOSYLTRANSFERASE 6"/>
    <property type="match status" value="1"/>
</dbReference>
<dbReference type="GO" id="GO:0000139">
    <property type="term" value="C:Golgi membrane"/>
    <property type="evidence" value="ECO:0007669"/>
    <property type="project" value="UniProtKB-SubCell"/>
</dbReference>
<evidence type="ECO:0000313" key="12">
    <source>
        <dbReference type="EMBL" id="CAG9116679.1"/>
    </source>
</evidence>
<accession>A0A1I7S435</accession>
<evidence type="ECO:0000313" key="11">
    <source>
        <dbReference type="EMBL" id="CAD5227022.1"/>
    </source>
</evidence>
<dbReference type="EC" id="2.4.1.-" evidence="10"/>
<name>A0A1I7S435_BURXY</name>
<dbReference type="OrthoDB" id="6355886at2759"/>
<keyword evidence="6 10" id="KW-0735">Signal-anchor</keyword>
<evidence type="ECO:0000256" key="5">
    <source>
        <dbReference type="ARBA" id="ARBA00022692"/>
    </source>
</evidence>
<proteinExistence type="inferred from homology"/>
<evidence type="ECO:0000256" key="1">
    <source>
        <dbReference type="ARBA" id="ARBA00004323"/>
    </source>
</evidence>
<evidence type="ECO:0000256" key="8">
    <source>
        <dbReference type="ARBA" id="ARBA00023034"/>
    </source>
</evidence>
<organism evidence="13 15">
    <name type="scientific">Bursaphelenchus xylophilus</name>
    <name type="common">Pinewood nematode worm</name>
    <name type="synonym">Aphelenchoides xylophilus</name>
    <dbReference type="NCBI Taxonomy" id="6326"/>
    <lineage>
        <taxon>Eukaryota</taxon>
        <taxon>Metazoa</taxon>
        <taxon>Ecdysozoa</taxon>
        <taxon>Nematoda</taxon>
        <taxon>Chromadorea</taxon>
        <taxon>Rhabditida</taxon>
        <taxon>Tylenchina</taxon>
        <taxon>Tylenchomorpha</taxon>
        <taxon>Aphelenchoidea</taxon>
        <taxon>Aphelenchoididae</taxon>
        <taxon>Bursaphelenchus</taxon>
    </lineage>
</organism>
<evidence type="ECO:0000256" key="3">
    <source>
        <dbReference type="ARBA" id="ARBA00022676"/>
    </source>
</evidence>
<dbReference type="PANTHER" id="PTHR11214">
    <property type="entry name" value="BETA-1,3-N-ACETYLGLUCOSAMINYLTRANSFERASE"/>
    <property type="match status" value="1"/>
</dbReference>
<dbReference type="GO" id="GO:0006493">
    <property type="term" value="P:protein O-linked glycosylation"/>
    <property type="evidence" value="ECO:0007669"/>
    <property type="project" value="TreeGrafter"/>
</dbReference>
<dbReference type="Proteomes" id="UP000582659">
    <property type="component" value="Unassembled WGS sequence"/>
</dbReference>
<evidence type="ECO:0000313" key="13">
    <source>
        <dbReference type="Proteomes" id="UP000095284"/>
    </source>
</evidence>
<dbReference type="AlphaFoldDB" id="A0A1I7S435"/>
<dbReference type="InterPro" id="IPR002659">
    <property type="entry name" value="Glyco_trans_31"/>
</dbReference>
<dbReference type="Proteomes" id="UP000095284">
    <property type="component" value="Unplaced"/>
</dbReference>
<keyword evidence="5 10" id="KW-0812">Transmembrane</keyword>
<comment type="similarity">
    <text evidence="2 10">Belongs to the glycosyltransferase 31 family.</text>
</comment>
<dbReference type="Pfam" id="PF01762">
    <property type="entry name" value="Galactosyl_T"/>
    <property type="match status" value="1"/>
</dbReference>
<comment type="subcellular location">
    <subcellularLocation>
        <location evidence="1 10">Golgi apparatus membrane</location>
        <topology evidence="1 10">Single-pass type II membrane protein</topology>
    </subcellularLocation>
</comment>
<feature type="transmembrane region" description="Helical" evidence="10">
    <location>
        <begin position="22"/>
        <end position="46"/>
    </location>
</feature>
<sequence length="351" mass="41745">MWFISSPIHRWLRDSTAKLAPIYQYILRIFLYLASILFVIYLIYFFTTRSINMRMFEASLDMDDFRLELSSYWTNYRMMRPKPGTCDNTTLFVAIMTTSNIKSYRQRMAIRKYTLDRVKGHGVVAKFFLGHQPGFRYDLVKEEIEKYDDMVYFDSDDNYRNNFVKWYAMYQYHQRYCPHAKYFIKIDDDTAVDWKRVIKWTERNFDGVVEGKSDYLVCQRFIGMRPVRNKEHIKWYISPKEYSHRFWPTYCYGYVVLMPNSTVAKLSEASKGMPLIHMDDVLYTGLAARAAKVPVYDFEGFREGIHPRYPCTEDGVPYPTAIHLQKTPKAMARTMDKLTSLDCENDDVFAP</sequence>
<evidence type="ECO:0000256" key="7">
    <source>
        <dbReference type="ARBA" id="ARBA00022989"/>
    </source>
</evidence>
<keyword evidence="8 10" id="KW-0333">Golgi apparatus</keyword>
<dbReference type="eggNOG" id="KOG2287">
    <property type="taxonomic scope" value="Eukaryota"/>
</dbReference>
<keyword evidence="9 10" id="KW-0472">Membrane</keyword>
<evidence type="ECO:0000313" key="15">
    <source>
        <dbReference type="WBParaSite" id="BXY_0776700.1"/>
    </source>
</evidence>
<reference evidence="12" key="2">
    <citation type="submission" date="2020-08" db="EMBL/GenBank/DDBJ databases">
        <authorList>
            <person name="Kikuchi T."/>
        </authorList>
    </citation>
    <scope>NUCLEOTIDE SEQUENCE</scope>
    <source>
        <strain evidence="11">Ka4C1</strain>
    </source>
</reference>
<dbReference type="SMR" id="A0A1I7S435"/>
<dbReference type="Gene3D" id="3.90.550.50">
    <property type="match status" value="1"/>
</dbReference>
<evidence type="ECO:0000256" key="6">
    <source>
        <dbReference type="ARBA" id="ARBA00022968"/>
    </source>
</evidence>
<evidence type="ECO:0000256" key="2">
    <source>
        <dbReference type="ARBA" id="ARBA00008661"/>
    </source>
</evidence>
<evidence type="ECO:0000313" key="14">
    <source>
        <dbReference type="Proteomes" id="UP000659654"/>
    </source>
</evidence>